<evidence type="ECO:0000256" key="1">
    <source>
        <dbReference type="SAM" id="SignalP"/>
    </source>
</evidence>
<feature type="chain" id="PRO_5011120638" evidence="1">
    <location>
        <begin position="21"/>
        <end position="114"/>
    </location>
</feature>
<dbReference type="Gene3D" id="2.40.128.720">
    <property type="match status" value="1"/>
</dbReference>
<sequence length="114" mass="13172">MNLKKLLLFAVLFLSLSIYANDPETVMFSNIETTETGCVKEFLLCDKNTNAPLTKTVYNYDATGRMQEKATYEWDGAKGWIGVQKYEYSYDKNNQPTAPTLYKWDNKSSNWSKK</sequence>
<dbReference type="RefSeq" id="WP_006843041.1">
    <property type="nucleotide sequence ID" value="NZ_CALESN010000119.1"/>
</dbReference>
<gene>
    <name evidence="2" type="ORF">KL86DYS2_20139</name>
</gene>
<dbReference type="EMBL" id="FLUL01000002">
    <property type="protein sequence ID" value="SBW10593.1"/>
    <property type="molecule type" value="Genomic_DNA"/>
</dbReference>
<protein>
    <submittedName>
        <fullName evidence="2">Uncharacterized protein</fullName>
    </submittedName>
</protein>
<evidence type="ECO:0000313" key="2">
    <source>
        <dbReference type="EMBL" id="SBW10593.1"/>
    </source>
</evidence>
<feature type="signal peptide" evidence="1">
    <location>
        <begin position="1"/>
        <end position="20"/>
    </location>
</feature>
<reference evidence="2" key="1">
    <citation type="submission" date="2016-04" db="EMBL/GenBank/DDBJ databases">
        <authorList>
            <person name="Evans L.H."/>
            <person name="Alamgir A."/>
            <person name="Owens N."/>
            <person name="Weber N.D."/>
            <person name="Virtaneva K."/>
            <person name="Barbian K."/>
            <person name="Babar A."/>
            <person name="Rosenke K."/>
        </authorList>
    </citation>
    <scope>NUCLEOTIDE SEQUENCE</scope>
    <source>
        <strain evidence="2">86-2</strain>
    </source>
</reference>
<dbReference type="AlphaFoldDB" id="A0A212KFV8"/>
<keyword evidence="1" id="KW-0732">Signal</keyword>
<dbReference type="GeneID" id="78082322"/>
<name>A0A212KFV8_9BACT</name>
<organism evidence="2">
    <name type="scientific">uncultured Dysgonomonas sp</name>
    <dbReference type="NCBI Taxonomy" id="206096"/>
    <lineage>
        <taxon>Bacteria</taxon>
        <taxon>Pseudomonadati</taxon>
        <taxon>Bacteroidota</taxon>
        <taxon>Bacteroidia</taxon>
        <taxon>Bacteroidales</taxon>
        <taxon>Dysgonomonadaceae</taxon>
        <taxon>Dysgonomonas</taxon>
        <taxon>environmental samples</taxon>
    </lineage>
</organism>
<accession>A0A212KFV8</accession>
<proteinExistence type="predicted"/>